<keyword evidence="1" id="KW-1133">Transmembrane helix</keyword>
<keyword evidence="1" id="KW-0472">Membrane</keyword>
<dbReference type="RefSeq" id="WP_277362249.1">
    <property type="nucleotide sequence ID" value="NZ_JAANXN010000005.1"/>
</dbReference>
<organism evidence="2 3">
    <name type="scientific">Weissella paramesenteroides</name>
    <name type="common">Leuconostoc paramesenteroides</name>
    <dbReference type="NCBI Taxonomy" id="1249"/>
    <lineage>
        <taxon>Bacteria</taxon>
        <taxon>Bacillati</taxon>
        <taxon>Bacillota</taxon>
        <taxon>Bacilli</taxon>
        <taxon>Lactobacillales</taxon>
        <taxon>Lactobacillaceae</taxon>
        <taxon>Weissella</taxon>
    </lineage>
</organism>
<sequence>MQSIPKIFYKKQLWLLLLFLISMAEYIWTLYINLYGPGINIAWGIVNLVLLTYLIKTKETLKIPLNFLFMLIFSIIIFINYNRQQAKCKITTIRQNEYRINLMQTYHVNYTQLKTVLKGQVSHDYYIFIGCSTNPYCRKLSPVVKSLSLQQTVYYFNTDKYSLNSDLKRISRDKNQSKKDCYLIKIHHDISKNKHEINAVFTK</sequence>
<name>A0ABD4XI89_WEIPA</name>
<protein>
    <submittedName>
        <fullName evidence="2">Uncharacterized protein</fullName>
    </submittedName>
</protein>
<evidence type="ECO:0000313" key="2">
    <source>
        <dbReference type="EMBL" id="MDF8371019.1"/>
    </source>
</evidence>
<evidence type="ECO:0000256" key="1">
    <source>
        <dbReference type="SAM" id="Phobius"/>
    </source>
</evidence>
<feature type="transmembrane region" description="Helical" evidence="1">
    <location>
        <begin position="12"/>
        <end position="32"/>
    </location>
</feature>
<reference evidence="2 3" key="1">
    <citation type="submission" date="2020-03" db="EMBL/GenBank/DDBJ databases">
        <title>Comparative genomics of Weissella paramesenteroides.</title>
        <authorList>
            <person name="Kant R."/>
            <person name="Takala T."/>
            <person name="Saris P."/>
        </authorList>
    </citation>
    <scope>NUCLEOTIDE SEQUENCE [LARGE SCALE GENOMIC DNA]</scope>
    <source>
        <strain evidence="2 3">SJ27-4</strain>
    </source>
</reference>
<keyword evidence="1" id="KW-0812">Transmembrane</keyword>
<gene>
    <name evidence="2" type="ORF">G9403_05000</name>
</gene>
<accession>A0ABD4XI89</accession>
<proteinExistence type="predicted"/>
<evidence type="ECO:0000313" key="3">
    <source>
        <dbReference type="Proteomes" id="UP001215461"/>
    </source>
</evidence>
<dbReference type="Proteomes" id="UP001215461">
    <property type="component" value="Unassembled WGS sequence"/>
</dbReference>
<dbReference type="Gene3D" id="3.40.30.10">
    <property type="entry name" value="Glutaredoxin"/>
    <property type="match status" value="1"/>
</dbReference>
<dbReference type="EMBL" id="JAANXN010000005">
    <property type="protein sequence ID" value="MDF8371019.1"/>
    <property type="molecule type" value="Genomic_DNA"/>
</dbReference>
<dbReference type="AlphaFoldDB" id="A0ABD4XI89"/>
<comment type="caution">
    <text evidence="2">The sequence shown here is derived from an EMBL/GenBank/DDBJ whole genome shotgun (WGS) entry which is preliminary data.</text>
</comment>
<feature type="transmembrane region" description="Helical" evidence="1">
    <location>
        <begin position="63"/>
        <end position="81"/>
    </location>
</feature>